<sequence length="275" mass="30399">MPSKKSVLAISFWWALALQPAVAADACGGEVPCELEEGTYYALLPDDAETVPPVGAVFYLHGHRGKALNAVRNASFKKLANDLNVVFVAVQGIDGTWSFPTGPRSLRDENAFFDAVLDDVEDRFHIDREKTLLTGFSSGGFMTWYLACDDADRFAGYAPIAGAFWKPLPEECPTEAPYLFHVHGTSDTVVPLEGRPLGGGKYHQGDVFKSFDVWLQQLGLTDDKPMTYDDGSLSCERWSPETGLLELCLHDGGHNVRAEWMERAWHELGKLKGWS</sequence>
<dbReference type="Gene3D" id="3.40.50.1820">
    <property type="entry name" value="alpha/beta hydrolase"/>
    <property type="match status" value="1"/>
</dbReference>
<evidence type="ECO:0000259" key="9">
    <source>
        <dbReference type="Pfam" id="PF02230"/>
    </source>
</evidence>
<accession>A0ABR9CF38</accession>
<keyword evidence="5" id="KW-0378">Hydrolase</keyword>
<keyword evidence="7" id="KW-0624">Polysaccharide degradation</keyword>
<evidence type="ECO:0000256" key="4">
    <source>
        <dbReference type="ARBA" id="ARBA00022729"/>
    </source>
</evidence>
<keyword evidence="11" id="KW-1185">Reference proteome</keyword>
<gene>
    <name evidence="10" type="ORF">IG617_19485</name>
</gene>
<comment type="caution">
    <text evidence="10">The sequence shown here is derived from an EMBL/GenBank/DDBJ whole genome shotgun (WGS) entry which is preliminary data.</text>
</comment>
<evidence type="ECO:0000256" key="7">
    <source>
        <dbReference type="ARBA" id="ARBA00023326"/>
    </source>
</evidence>
<dbReference type="EMBL" id="JACYXJ010000007">
    <property type="protein sequence ID" value="MBD8878484.1"/>
    <property type="molecule type" value="Genomic_DNA"/>
</dbReference>
<dbReference type="RefSeq" id="WP_192110907.1">
    <property type="nucleotide sequence ID" value="NZ_JACYXJ010000007.1"/>
</dbReference>
<dbReference type="PANTHER" id="PTHR38050">
    <property type="match status" value="1"/>
</dbReference>
<proteinExistence type="predicted"/>
<dbReference type="InterPro" id="IPR043595">
    <property type="entry name" value="FaeB/C/D"/>
</dbReference>
<feature type="domain" description="Phospholipase/carboxylesterase/thioesterase" evidence="9">
    <location>
        <begin position="126"/>
        <end position="193"/>
    </location>
</feature>
<reference evidence="10 11" key="1">
    <citation type="submission" date="2020-09" db="EMBL/GenBank/DDBJ databases">
        <title>The genome sequence of type strain Labrenzia polysiphoniae KACC 19711.</title>
        <authorList>
            <person name="Liu Y."/>
        </authorList>
    </citation>
    <scope>NUCLEOTIDE SEQUENCE [LARGE SCALE GENOMIC DNA]</scope>
    <source>
        <strain evidence="10 11">KACC 19711</strain>
    </source>
</reference>
<evidence type="ECO:0000256" key="1">
    <source>
        <dbReference type="ARBA" id="ARBA00004613"/>
    </source>
</evidence>
<keyword evidence="4 8" id="KW-0732">Signal</keyword>
<dbReference type="SUPFAM" id="SSF53474">
    <property type="entry name" value="alpha/beta-Hydrolases"/>
    <property type="match status" value="1"/>
</dbReference>
<feature type="signal peptide" evidence="8">
    <location>
        <begin position="1"/>
        <end position="23"/>
    </location>
</feature>
<evidence type="ECO:0000256" key="5">
    <source>
        <dbReference type="ARBA" id="ARBA00022801"/>
    </source>
</evidence>
<comment type="subcellular location">
    <subcellularLocation>
        <location evidence="1">Secreted</location>
    </subcellularLocation>
</comment>
<dbReference type="InterPro" id="IPR003140">
    <property type="entry name" value="PLipase/COase/thioEstase"/>
</dbReference>
<keyword evidence="2" id="KW-0964">Secreted</keyword>
<dbReference type="Pfam" id="PF02230">
    <property type="entry name" value="Abhydrolase_2"/>
    <property type="match status" value="1"/>
</dbReference>
<dbReference type="PANTHER" id="PTHR38050:SF2">
    <property type="entry name" value="FERULOYL ESTERASE C-RELATED"/>
    <property type="match status" value="1"/>
</dbReference>
<evidence type="ECO:0000256" key="8">
    <source>
        <dbReference type="SAM" id="SignalP"/>
    </source>
</evidence>
<keyword evidence="6" id="KW-0119">Carbohydrate metabolism</keyword>
<organism evidence="10 11">
    <name type="scientific">Roseibium polysiphoniae</name>
    <dbReference type="NCBI Taxonomy" id="2571221"/>
    <lineage>
        <taxon>Bacteria</taxon>
        <taxon>Pseudomonadati</taxon>
        <taxon>Pseudomonadota</taxon>
        <taxon>Alphaproteobacteria</taxon>
        <taxon>Hyphomicrobiales</taxon>
        <taxon>Stappiaceae</taxon>
        <taxon>Roseibium</taxon>
    </lineage>
</organism>
<evidence type="ECO:0000256" key="3">
    <source>
        <dbReference type="ARBA" id="ARBA00022651"/>
    </source>
</evidence>
<protein>
    <submittedName>
        <fullName evidence="10">Polyhydroxybutyrate depolymerase</fullName>
    </submittedName>
</protein>
<evidence type="ECO:0000313" key="11">
    <source>
        <dbReference type="Proteomes" id="UP000615687"/>
    </source>
</evidence>
<evidence type="ECO:0000313" key="10">
    <source>
        <dbReference type="EMBL" id="MBD8878484.1"/>
    </source>
</evidence>
<evidence type="ECO:0000256" key="6">
    <source>
        <dbReference type="ARBA" id="ARBA00023277"/>
    </source>
</evidence>
<feature type="chain" id="PRO_5045793492" evidence="8">
    <location>
        <begin position="24"/>
        <end position="275"/>
    </location>
</feature>
<dbReference type="Proteomes" id="UP000615687">
    <property type="component" value="Unassembled WGS sequence"/>
</dbReference>
<evidence type="ECO:0000256" key="2">
    <source>
        <dbReference type="ARBA" id="ARBA00022525"/>
    </source>
</evidence>
<name>A0ABR9CF38_9HYPH</name>
<dbReference type="InterPro" id="IPR029058">
    <property type="entry name" value="AB_hydrolase_fold"/>
</dbReference>
<keyword evidence="3" id="KW-0858">Xylan degradation</keyword>